<accession>B7PFD2</accession>
<dbReference type="EMBL" id="ABJB010147021">
    <property type="status" value="NOT_ANNOTATED_CDS"/>
    <property type="molecule type" value="Genomic_DNA"/>
</dbReference>
<reference evidence="2 4" key="1">
    <citation type="submission" date="2008-03" db="EMBL/GenBank/DDBJ databases">
        <title>Annotation of Ixodes scapularis.</title>
        <authorList>
            <consortium name="Ixodes scapularis Genome Project Consortium"/>
            <person name="Caler E."/>
            <person name="Hannick L.I."/>
            <person name="Bidwell S."/>
            <person name="Joardar V."/>
            <person name="Thiagarajan M."/>
            <person name="Amedeo P."/>
            <person name="Galinsky K.J."/>
            <person name="Schobel S."/>
            <person name="Inman J."/>
            <person name="Hostetler J."/>
            <person name="Miller J."/>
            <person name="Hammond M."/>
            <person name="Megy K."/>
            <person name="Lawson D."/>
            <person name="Kodira C."/>
            <person name="Sutton G."/>
            <person name="Meyer J."/>
            <person name="Hill C.A."/>
            <person name="Birren B."/>
            <person name="Nene V."/>
            <person name="Collins F."/>
            <person name="Alarcon-Chaidez F."/>
            <person name="Wikel S."/>
            <person name="Strausberg R."/>
        </authorList>
    </citation>
    <scope>NUCLEOTIDE SEQUENCE [LARGE SCALE GENOMIC DNA]</scope>
    <source>
        <strain evidence="4">Wikel</strain>
        <strain evidence="2">Wikel colony</strain>
    </source>
</reference>
<feature type="region of interest" description="Disordered" evidence="1">
    <location>
        <begin position="42"/>
        <end position="149"/>
    </location>
</feature>
<dbReference type="PaxDb" id="6945-B7PFD2"/>
<dbReference type="HOGENOM" id="CLU_1751726_0_0_1"/>
<dbReference type="EMBL" id="DS701699">
    <property type="protein sequence ID" value="EEC05304.1"/>
    <property type="molecule type" value="Genomic_DNA"/>
</dbReference>
<feature type="compositionally biased region" description="Basic and acidic residues" evidence="1">
    <location>
        <begin position="117"/>
        <end position="127"/>
    </location>
</feature>
<dbReference type="AlphaFoldDB" id="B7PFD2"/>
<name>B7PFD2_IXOSC</name>
<dbReference type="VEuPathDB" id="VectorBase:ISCW018385"/>
<keyword evidence="4" id="KW-1185">Reference proteome</keyword>
<proteinExistence type="predicted"/>
<dbReference type="VEuPathDB" id="VectorBase:ISCI018385"/>
<protein>
    <submittedName>
        <fullName evidence="2 3">Uncharacterized protein</fullName>
    </submittedName>
</protein>
<gene>
    <name evidence="2" type="ORF">IscW_ISCW018385</name>
</gene>
<dbReference type="Proteomes" id="UP000001555">
    <property type="component" value="Unassembled WGS sequence"/>
</dbReference>
<evidence type="ECO:0000256" key="1">
    <source>
        <dbReference type="SAM" id="MobiDB-lite"/>
    </source>
</evidence>
<evidence type="ECO:0000313" key="3">
    <source>
        <dbReference type="EnsemblMetazoa" id="ISCW018385-PA"/>
    </source>
</evidence>
<dbReference type="EnsemblMetazoa" id="ISCW018385-RA">
    <property type="protein sequence ID" value="ISCW018385-PA"/>
    <property type="gene ID" value="ISCW018385"/>
</dbReference>
<evidence type="ECO:0000313" key="4">
    <source>
        <dbReference type="Proteomes" id="UP000001555"/>
    </source>
</evidence>
<organism>
    <name type="scientific">Ixodes scapularis</name>
    <name type="common">Black-legged tick</name>
    <name type="synonym">Deer tick</name>
    <dbReference type="NCBI Taxonomy" id="6945"/>
    <lineage>
        <taxon>Eukaryota</taxon>
        <taxon>Metazoa</taxon>
        <taxon>Ecdysozoa</taxon>
        <taxon>Arthropoda</taxon>
        <taxon>Chelicerata</taxon>
        <taxon>Arachnida</taxon>
        <taxon>Acari</taxon>
        <taxon>Parasitiformes</taxon>
        <taxon>Ixodida</taxon>
        <taxon>Ixodoidea</taxon>
        <taxon>Ixodidae</taxon>
        <taxon>Ixodinae</taxon>
        <taxon>Ixodes</taxon>
    </lineage>
</organism>
<sequence length="149" mass="16613">MGETGRMRTEIRHAGPRENCAGSVGVLQPGRRALTMVVRPSRCPAGVRGGPRRQQWCRPKQGQNDRAPVLLPLRRRRWRETPEWKNKSPPPLFGGGKRRRSGVIARPSAAARARRLQRPDVPAEVRRRSALPHSKQAATPGQHGPDKPP</sequence>
<reference evidence="3" key="2">
    <citation type="submission" date="2020-05" db="UniProtKB">
        <authorList>
            <consortium name="EnsemblMetazoa"/>
        </authorList>
    </citation>
    <scope>IDENTIFICATION</scope>
    <source>
        <strain evidence="3">wikel</strain>
    </source>
</reference>
<dbReference type="InParanoid" id="B7PFD2"/>
<evidence type="ECO:0000313" key="2">
    <source>
        <dbReference type="EMBL" id="EEC05304.1"/>
    </source>
</evidence>